<keyword evidence="7" id="KW-0833">Ubl conjugation pathway</keyword>
<comment type="catalytic activity">
    <reaction evidence="1">
        <text>[E2 ubiquitin-conjugating enzyme]-S-ubiquitinyl-L-cysteine + [acceptor protein]-L-lysine = [E2 ubiquitin-conjugating enzyme]-L-cysteine + [acceptor protein]-N(6)-ubiquitinyl-L-lysine.</text>
        <dbReference type="EC" id="2.3.2.31"/>
    </reaction>
</comment>
<dbReference type="GO" id="GO:0061630">
    <property type="term" value="F:ubiquitin protein ligase activity"/>
    <property type="evidence" value="ECO:0007669"/>
    <property type="project" value="UniProtKB-EC"/>
</dbReference>
<proteinExistence type="predicted"/>
<dbReference type="Gene3D" id="3.30.40.10">
    <property type="entry name" value="Zinc/RING finger domain, C3HC4 (zinc finger)"/>
    <property type="match status" value="1"/>
</dbReference>
<keyword evidence="8" id="KW-0862">Zinc</keyword>
<reference evidence="10" key="1">
    <citation type="journal article" date="2020" name="Stud. Mycol.">
        <title>101 Dothideomycetes genomes: a test case for predicting lifestyles and emergence of pathogens.</title>
        <authorList>
            <person name="Haridas S."/>
            <person name="Albert R."/>
            <person name="Binder M."/>
            <person name="Bloem J."/>
            <person name="Labutti K."/>
            <person name="Salamov A."/>
            <person name="Andreopoulos B."/>
            <person name="Baker S."/>
            <person name="Barry K."/>
            <person name="Bills G."/>
            <person name="Bluhm B."/>
            <person name="Cannon C."/>
            <person name="Castanera R."/>
            <person name="Culley D."/>
            <person name="Daum C."/>
            <person name="Ezra D."/>
            <person name="Gonzalez J."/>
            <person name="Henrissat B."/>
            <person name="Kuo A."/>
            <person name="Liang C."/>
            <person name="Lipzen A."/>
            <person name="Lutzoni F."/>
            <person name="Magnuson J."/>
            <person name="Mondo S."/>
            <person name="Nolan M."/>
            <person name="Ohm R."/>
            <person name="Pangilinan J."/>
            <person name="Park H.-J."/>
            <person name="Ramirez L."/>
            <person name="Alfaro M."/>
            <person name="Sun H."/>
            <person name="Tritt A."/>
            <person name="Yoshinaga Y."/>
            <person name="Zwiers L.-H."/>
            <person name="Turgeon B."/>
            <person name="Goodwin S."/>
            <person name="Spatafora J."/>
            <person name="Crous P."/>
            <person name="Grigoriev I."/>
        </authorList>
    </citation>
    <scope>NUCLEOTIDE SEQUENCE</scope>
    <source>
        <strain evidence="10">CBS 113979</strain>
    </source>
</reference>
<organism evidence="10 11">
    <name type="scientific">Aulographum hederae CBS 113979</name>
    <dbReference type="NCBI Taxonomy" id="1176131"/>
    <lineage>
        <taxon>Eukaryota</taxon>
        <taxon>Fungi</taxon>
        <taxon>Dikarya</taxon>
        <taxon>Ascomycota</taxon>
        <taxon>Pezizomycotina</taxon>
        <taxon>Dothideomycetes</taxon>
        <taxon>Pleosporomycetidae</taxon>
        <taxon>Aulographales</taxon>
        <taxon>Aulographaceae</taxon>
    </lineage>
</organism>
<keyword evidence="11" id="KW-1185">Reference proteome</keyword>
<evidence type="ECO:0000256" key="4">
    <source>
        <dbReference type="ARBA" id="ARBA00022723"/>
    </source>
</evidence>
<keyword evidence="5" id="KW-0677">Repeat</keyword>
<dbReference type="PROSITE" id="PS51873">
    <property type="entry name" value="TRIAD"/>
    <property type="match status" value="1"/>
</dbReference>
<dbReference type="OrthoDB" id="9977870at2759"/>
<keyword evidence="6" id="KW-0863">Zinc-finger</keyword>
<dbReference type="SUPFAM" id="SSF57850">
    <property type="entry name" value="RING/U-box"/>
    <property type="match status" value="2"/>
</dbReference>
<dbReference type="Pfam" id="PF01485">
    <property type="entry name" value="IBR"/>
    <property type="match status" value="1"/>
</dbReference>
<dbReference type="GO" id="GO:0008270">
    <property type="term" value="F:zinc ion binding"/>
    <property type="evidence" value="ECO:0007669"/>
    <property type="project" value="UniProtKB-KW"/>
</dbReference>
<dbReference type="EC" id="2.3.2.31" evidence="2"/>
<evidence type="ECO:0000256" key="1">
    <source>
        <dbReference type="ARBA" id="ARBA00001798"/>
    </source>
</evidence>
<dbReference type="Gene3D" id="1.20.120.1750">
    <property type="match status" value="1"/>
</dbReference>
<keyword evidence="4" id="KW-0479">Metal-binding</keyword>
<dbReference type="PANTHER" id="PTHR11685">
    <property type="entry name" value="RBR FAMILY RING FINGER AND IBR DOMAIN-CONTAINING"/>
    <property type="match status" value="1"/>
</dbReference>
<dbReference type="CDD" id="cd22584">
    <property type="entry name" value="Rcat_RBR_unk"/>
    <property type="match status" value="1"/>
</dbReference>
<dbReference type="AlphaFoldDB" id="A0A6G1HFW5"/>
<evidence type="ECO:0000313" key="10">
    <source>
        <dbReference type="EMBL" id="KAF1992073.1"/>
    </source>
</evidence>
<dbReference type="Proteomes" id="UP000800041">
    <property type="component" value="Unassembled WGS sequence"/>
</dbReference>
<accession>A0A6G1HFW5</accession>
<gene>
    <name evidence="10" type="ORF">K402DRAFT_388639</name>
</gene>
<name>A0A6G1HFW5_9PEZI</name>
<dbReference type="SMART" id="SM00647">
    <property type="entry name" value="IBR"/>
    <property type="match status" value="2"/>
</dbReference>
<protein>
    <recommendedName>
        <fullName evidence="2">RBR-type E3 ubiquitin transferase</fullName>
        <ecNumber evidence="2">2.3.2.31</ecNumber>
    </recommendedName>
</protein>
<dbReference type="InterPro" id="IPR031127">
    <property type="entry name" value="E3_UB_ligase_RBR"/>
</dbReference>
<evidence type="ECO:0000256" key="2">
    <source>
        <dbReference type="ARBA" id="ARBA00012251"/>
    </source>
</evidence>
<feature type="domain" description="RING-type" evidence="9">
    <location>
        <begin position="159"/>
        <end position="348"/>
    </location>
</feature>
<dbReference type="GO" id="GO:0016567">
    <property type="term" value="P:protein ubiquitination"/>
    <property type="evidence" value="ECO:0007669"/>
    <property type="project" value="InterPro"/>
</dbReference>
<keyword evidence="3" id="KW-0808">Transferase</keyword>
<dbReference type="Pfam" id="PF26200">
    <property type="entry name" value="Rcat_RNF216"/>
    <property type="match status" value="1"/>
</dbReference>
<evidence type="ECO:0000256" key="5">
    <source>
        <dbReference type="ARBA" id="ARBA00022737"/>
    </source>
</evidence>
<dbReference type="InterPro" id="IPR044066">
    <property type="entry name" value="TRIAD_supradom"/>
</dbReference>
<dbReference type="InterPro" id="IPR002867">
    <property type="entry name" value="IBR_dom"/>
</dbReference>
<evidence type="ECO:0000313" key="11">
    <source>
        <dbReference type="Proteomes" id="UP000800041"/>
    </source>
</evidence>
<evidence type="ECO:0000259" key="9">
    <source>
        <dbReference type="PROSITE" id="PS51873"/>
    </source>
</evidence>
<evidence type="ECO:0000256" key="7">
    <source>
        <dbReference type="ARBA" id="ARBA00022786"/>
    </source>
</evidence>
<dbReference type="CDD" id="cd20335">
    <property type="entry name" value="BRcat_RBR"/>
    <property type="match status" value="1"/>
</dbReference>
<evidence type="ECO:0000256" key="3">
    <source>
        <dbReference type="ARBA" id="ARBA00022679"/>
    </source>
</evidence>
<dbReference type="InterPro" id="IPR013083">
    <property type="entry name" value="Znf_RING/FYVE/PHD"/>
</dbReference>
<sequence length="442" mass="50560">MDLATQIIMLQLQIDDCNTLIEENEWVGPNLSDIAVAHYRMRQDAQEALEDLEDWDVAIRLSIEESDHDLALSLLETDRIHNDEVLRVAEQERSALRDSEIARRAYEMQREQRDCGDVDEHQVVAGLLEELGGNETGLEEAIKNMKLEADTLACSQDDRRGQCCSCMEEMPLLMTLAAPCGDVYCRGCIRQLFQGSMTDEELFPPRCCRQNIPVEQLEHIFDQGFIQAFKERALEMATPNRTYCSHPSCARFIPPGSIIADIATCPRCNIRTCSLCKQASHEGQLCPEDRAFQMLMDVAGENGWQQCHRCRTMVELNHGCNHMTCRCGAQFCYVCAAQWKTCECPQWDEDNLLQEGQRRAARDLHQNAVPQPQAVQAAVEHVRENHGCQHPRGWNHLRREQGHNTRCELCPAPGPRNPLIFINECRVCNLRACWHCIRNRQR</sequence>
<evidence type="ECO:0000256" key="8">
    <source>
        <dbReference type="ARBA" id="ARBA00022833"/>
    </source>
</evidence>
<dbReference type="EMBL" id="ML977138">
    <property type="protein sequence ID" value="KAF1992073.1"/>
    <property type="molecule type" value="Genomic_DNA"/>
</dbReference>
<evidence type="ECO:0000256" key="6">
    <source>
        <dbReference type="ARBA" id="ARBA00022771"/>
    </source>
</evidence>